<dbReference type="InterPro" id="IPR046470">
    <property type="entry name" value="SAM_HAT_C"/>
</dbReference>
<dbReference type="EMBL" id="AP025314">
    <property type="protein sequence ID" value="BDD09873.1"/>
    <property type="molecule type" value="Genomic_DNA"/>
</dbReference>
<dbReference type="AlphaFoldDB" id="A0AAU9CPA2"/>
<dbReference type="InterPro" id="IPR046469">
    <property type="entry name" value="SAM_HAT_N"/>
</dbReference>
<sequence length="262" mass="28796">MSLITFTSDFGRSDHYVAAVKARVFRIAPEVSVVDVTHDIESFNIIHGAYVLRSVFKDFPEKSVHIVSIDTNGARRGRHLAVKLEGHFFIGPDNGIFSLISDEKPAAVVALGGEDTMLSSSPAKELYAEAAAKLVSGKPLTEVGDYTSKPLELRGRIPKLTKDLLVGNVLRVDHYGNLIVNISKLDFEKFREGRSFVVSFGREKLGRFVEVPNQAVPGEVYALFNSDGLLEIGINKGRADELLGMVYDSPVRIGFIEAEDED</sequence>
<dbReference type="RefSeq" id="WP_338391458.1">
    <property type="nucleotide sequence ID" value="NZ_AP025314.1"/>
</dbReference>
<protein>
    <recommendedName>
        <fullName evidence="7">S-adenosyl-l-methionine hydroxide adenosyltransferase</fullName>
    </recommendedName>
</protein>
<keyword evidence="1" id="KW-0949">S-adenosyl-L-methionine</keyword>
<evidence type="ECO:0000259" key="4">
    <source>
        <dbReference type="Pfam" id="PF20257"/>
    </source>
</evidence>
<evidence type="ECO:0000256" key="1">
    <source>
        <dbReference type="ARBA" id="ARBA00022691"/>
    </source>
</evidence>
<evidence type="ECO:0000313" key="6">
    <source>
        <dbReference type="Proteomes" id="UP001348817"/>
    </source>
</evidence>
<dbReference type="SUPFAM" id="SSF102522">
    <property type="entry name" value="Bacterial fluorinating enzyme, N-terminal domain"/>
    <property type="match status" value="1"/>
</dbReference>
<accession>A0AAU9CPA2</accession>
<dbReference type="Pfam" id="PF20257">
    <property type="entry name" value="SAM_HAT_C"/>
    <property type="match status" value="1"/>
</dbReference>
<reference evidence="5 6" key="1">
    <citation type="submission" date="2021-12" db="EMBL/GenBank/DDBJ databases">
        <title>Genome sequencing of bacteria with rrn-lacking chromosome and rrn-plasmid.</title>
        <authorList>
            <person name="Anda M."/>
            <person name="Iwasaki W."/>
        </authorList>
    </citation>
    <scope>NUCLEOTIDE SEQUENCE [LARGE SCALE GENOMIC DNA]</scope>
    <source>
        <strain evidence="5 6">DSM 100852</strain>
    </source>
</reference>
<dbReference type="PANTHER" id="PTHR35092:SF1">
    <property type="entry name" value="CHLORINASE MJ1651"/>
    <property type="match status" value="1"/>
</dbReference>
<dbReference type="InterPro" id="IPR023228">
    <property type="entry name" value="SAM_OH_AdoTrfase_N_sf"/>
</dbReference>
<proteinExistence type="inferred from homology"/>
<dbReference type="Gene3D" id="3.40.50.10790">
    <property type="entry name" value="S-adenosyl-l-methionine hydroxide adenosyltransferase, N-terminal"/>
    <property type="match status" value="1"/>
</dbReference>
<evidence type="ECO:0000256" key="2">
    <source>
        <dbReference type="ARBA" id="ARBA00024035"/>
    </source>
</evidence>
<dbReference type="InterPro" id="IPR002747">
    <property type="entry name" value="SAM_OH_AdoTrfase"/>
</dbReference>
<dbReference type="Gene3D" id="2.40.30.90">
    <property type="entry name" value="Bacterial fluorinating enzyme like"/>
    <property type="match status" value="1"/>
</dbReference>
<feature type="domain" description="S-adenosyl-l-methionine hydroxide adenosyltransferase C-terminal" evidence="4">
    <location>
        <begin position="167"/>
        <end position="252"/>
    </location>
</feature>
<evidence type="ECO:0000313" key="5">
    <source>
        <dbReference type="EMBL" id="BDD09873.1"/>
    </source>
</evidence>
<organism evidence="5 6">
    <name type="scientific">Fulvitalea axinellae</name>
    <dbReference type="NCBI Taxonomy" id="1182444"/>
    <lineage>
        <taxon>Bacteria</taxon>
        <taxon>Pseudomonadati</taxon>
        <taxon>Bacteroidota</taxon>
        <taxon>Cytophagia</taxon>
        <taxon>Cytophagales</taxon>
        <taxon>Persicobacteraceae</taxon>
        <taxon>Fulvitalea</taxon>
    </lineage>
</organism>
<dbReference type="PIRSF" id="PIRSF006779">
    <property type="entry name" value="UCP006779"/>
    <property type="match status" value="1"/>
</dbReference>
<keyword evidence="6" id="KW-1185">Reference proteome</keyword>
<evidence type="ECO:0008006" key="7">
    <source>
        <dbReference type="Google" id="ProtNLM"/>
    </source>
</evidence>
<dbReference type="InterPro" id="IPR023227">
    <property type="entry name" value="SAM_OH_AdoTrfase_C_sf"/>
</dbReference>
<dbReference type="SUPFAM" id="SSF101852">
    <property type="entry name" value="Bacterial fluorinating enzyme, C-terminal domain"/>
    <property type="match status" value="1"/>
</dbReference>
<comment type="similarity">
    <text evidence="2">Belongs to the SAM hydrolase / SAM-dependent halogenase family.</text>
</comment>
<gene>
    <name evidence="5" type="ORF">FUAX_23050</name>
</gene>
<evidence type="ECO:0000259" key="3">
    <source>
        <dbReference type="Pfam" id="PF01887"/>
    </source>
</evidence>
<dbReference type="KEGG" id="fax:FUAX_23050"/>
<feature type="domain" description="S-adenosyl-l-methionine hydroxide adenosyltransferase N-terminal" evidence="3">
    <location>
        <begin position="4"/>
        <end position="144"/>
    </location>
</feature>
<dbReference type="Proteomes" id="UP001348817">
    <property type="component" value="Chromosome"/>
</dbReference>
<name>A0AAU9CPA2_9BACT</name>
<dbReference type="PANTHER" id="PTHR35092">
    <property type="entry name" value="CHLORINASE MJ1651"/>
    <property type="match status" value="1"/>
</dbReference>
<dbReference type="Pfam" id="PF01887">
    <property type="entry name" value="SAM_HAT_N"/>
    <property type="match status" value="1"/>
</dbReference>